<keyword evidence="2" id="KW-1185">Reference proteome</keyword>
<dbReference type="EMBL" id="CM047741">
    <property type="protein sequence ID" value="KAJ0037328.1"/>
    <property type="molecule type" value="Genomic_DNA"/>
</dbReference>
<gene>
    <name evidence="1" type="ORF">Pint_23385</name>
</gene>
<name>A0ACC0YJN6_9ROSI</name>
<evidence type="ECO:0000313" key="1">
    <source>
        <dbReference type="EMBL" id="KAJ0037328.1"/>
    </source>
</evidence>
<protein>
    <submittedName>
        <fullName evidence="1">Uncharacterized protein</fullName>
    </submittedName>
</protein>
<evidence type="ECO:0000313" key="2">
    <source>
        <dbReference type="Proteomes" id="UP001163603"/>
    </source>
</evidence>
<dbReference type="Proteomes" id="UP001163603">
    <property type="component" value="Chromosome 6"/>
</dbReference>
<accession>A0ACC0YJN6</accession>
<comment type="caution">
    <text evidence="1">The sequence shown here is derived from an EMBL/GenBank/DDBJ whole genome shotgun (WGS) entry which is preliminary data.</text>
</comment>
<organism evidence="1 2">
    <name type="scientific">Pistacia integerrima</name>
    <dbReference type="NCBI Taxonomy" id="434235"/>
    <lineage>
        <taxon>Eukaryota</taxon>
        <taxon>Viridiplantae</taxon>
        <taxon>Streptophyta</taxon>
        <taxon>Embryophyta</taxon>
        <taxon>Tracheophyta</taxon>
        <taxon>Spermatophyta</taxon>
        <taxon>Magnoliopsida</taxon>
        <taxon>eudicotyledons</taxon>
        <taxon>Gunneridae</taxon>
        <taxon>Pentapetalae</taxon>
        <taxon>rosids</taxon>
        <taxon>malvids</taxon>
        <taxon>Sapindales</taxon>
        <taxon>Anacardiaceae</taxon>
        <taxon>Pistacia</taxon>
    </lineage>
</organism>
<proteinExistence type="predicted"/>
<reference evidence="2" key="1">
    <citation type="journal article" date="2023" name="G3 (Bethesda)">
        <title>Genome assembly and association tests identify interacting loci associated with vigor, precocity, and sex in interspecific pistachio rootstocks.</title>
        <authorList>
            <person name="Palmer W."/>
            <person name="Jacygrad E."/>
            <person name="Sagayaradj S."/>
            <person name="Cavanaugh K."/>
            <person name="Han R."/>
            <person name="Bertier L."/>
            <person name="Beede B."/>
            <person name="Kafkas S."/>
            <person name="Golino D."/>
            <person name="Preece J."/>
            <person name="Michelmore R."/>
        </authorList>
    </citation>
    <scope>NUCLEOTIDE SEQUENCE [LARGE SCALE GENOMIC DNA]</scope>
</reference>
<sequence>MFCLIFVWVVQIFALLADALIEIQEQVLGDDDEDSWEEVHEEDVESDKDLLYSSGATTLGRPTYEHLEAMAKVYNENQDDEYEDDTLSATDPLNEINLANYLADFFRKFSQTDRQLFDNLFQVLTPAQQNAIKVVTSC</sequence>